<organism evidence="3 4">
    <name type="scientific">Propionispira arboris</name>
    <dbReference type="NCBI Taxonomy" id="84035"/>
    <lineage>
        <taxon>Bacteria</taxon>
        <taxon>Bacillati</taxon>
        <taxon>Bacillota</taxon>
        <taxon>Negativicutes</taxon>
        <taxon>Selenomonadales</taxon>
        <taxon>Selenomonadaceae</taxon>
        <taxon>Propionispira</taxon>
    </lineage>
</organism>
<dbReference type="Pfam" id="PF01531">
    <property type="entry name" value="Glyco_transf_11"/>
    <property type="match status" value="1"/>
</dbReference>
<keyword evidence="1" id="KW-0328">Glycosyltransferase</keyword>
<protein>
    <submittedName>
        <fullName evidence="3">Glycosyl transferase family 11</fullName>
    </submittedName>
</protein>
<gene>
    <name evidence="3" type="ORF">SAMN05660742_101210</name>
</gene>
<dbReference type="Proteomes" id="UP000199662">
    <property type="component" value="Unassembled WGS sequence"/>
</dbReference>
<dbReference type="GO" id="GO:0008107">
    <property type="term" value="F:galactoside 2-alpha-L-fucosyltransferase activity"/>
    <property type="evidence" value="ECO:0007669"/>
    <property type="project" value="InterPro"/>
</dbReference>
<accession>A0A1H6U493</accession>
<evidence type="ECO:0000313" key="3">
    <source>
        <dbReference type="EMBL" id="SEI84387.1"/>
    </source>
</evidence>
<dbReference type="PANTHER" id="PTHR11927">
    <property type="entry name" value="GALACTOSIDE 2-L-FUCOSYLTRANSFERASE"/>
    <property type="match status" value="1"/>
</dbReference>
<dbReference type="PANTHER" id="PTHR11927:SF9">
    <property type="entry name" value="L-FUCOSYLTRANSFERASE"/>
    <property type="match status" value="1"/>
</dbReference>
<dbReference type="GO" id="GO:0016020">
    <property type="term" value="C:membrane"/>
    <property type="evidence" value="ECO:0007669"/>
    <property type="project" value="InterPro"/>
</dbReference>
<sequence length="300" mass="35373">MIKIRLKGRLGNQLFIYAFARCLAEKYEDHVVIYDRKDEEDSIWHSHLDGYKLHTSVGFSSDKKKFMQMDLYQKLLFVFDRFCIKALNPVQKKRFQEWKLKYYTQHGLLLCMDGVFNLPDRIPKSLYCDGYFQSAELFDCIRDKLLLELQPKEEHRQTEKDFIGQIESTNSVCLTIRLGDYINNTTHQVCTKKYYLDAMQKMRELHPDCIFFAFSDEVEKLKTILGDDGSIIYDSGTSKDYMSLDIMSKCKHFIISNSSFSWWAQYLSDNKDKVVIAPSKWYADAVPCDIMQDDWILLDC</sequence>
<dbReference type="InterPro" id="IPR002516">
    <property type="entry name" value="Glyco_trans_11"/>
</dbReference>
<dbReference type="RefSeq" id="WP_091828428.1">
    <property type="nucleotide sequence ID" value="NZ_FNZK01000001.1"/>
</dbReference>
<name>A0A1H6U493_9FIRM</name>
<keyword evidence="2 3" id="KW-0808">Transferase</keyword>
<dbReference type="EMBL" id="FNZK01000001">
    <property type="protein sequence ID" value="SEI84387.1"/>
    <property type="molecule type" value="Genomic_DNA"/>
</dbReference>
<keyword evidence="4" id="KW-1185">Reference proteome</keyword>
<evidence type="ECO:0000256" key="1">
    <source>
        <dbReference type="ARBA" id="ARBA00022676"/>
    </source>
</evidence>
<evidence type="ECO:0000313" key="4">
    <source>
        <dbReference type="Proteomes" id="UP000199662"/>
    </source>
</evidence>
<dbReference type="CDD" id="cd11301">
    <property type="entry name" value="Fut1_Fut2_like"/>
    <property type="match status" value="1"/>
</dbReference>
<proteinExistence type="predicted"/>
<dbReference type="GO" id="GO:0005975">
    <property type="term" value="P:carbohydrate metabolic process"/>
    <property type="evidence" value="ECO:0007669"/>
    <property type="project" value="InterPro"/>
</dbReference>
<dbReference type="STRING" id="84035.SAMN05660742_101210"/>
<dbReference type="AlphaFoldDB" id="A0A1H6U493"/>
<reference evidence="3 4" key="1">
    <citation type="submission" date="2016-10" db="EMBL/GenBank/DDBJ databases">
        <authorList>
            <person name="de Groot N.N."/>
        </authorList>
    </citation>
    <scope>NUCLEOTIDE SEQUENCE [LARGE SCALE GENOMIC DNA]</scope>
    <source>
        <strain evidence="3 4">DSM 2179</strain>
    </source>
</reference>
<evidence type="ECO:0000256" key="2">
    <source>
        <dbReference type="ARBA" id="ARBA00022679"/>
    </source>
</evidence>